<dbReference type="Proteomes" id="UP001473302">
    <property type="component" value="Unassembled WGS sequence"/>
</dbReference>
<organism evidence="1 2">
    <name type="scientific">Mucor flavus</name>
    <dbReference type="NCBI Taxonomy" id="439312"/>
    <lineage>
        <taxon>Eukaryota</taxon>
        <taxon>Fungi</taxon>
        <taxon>Fungi incertae sedis</taxon>
        <taxon>Mucoromycota</taxon>
        <taxon>Mucoromycotina</taxon>
        <taxon>Mucoromycetes</taxon>
        <taxon>Mucorales</taxon>
        <taxon>Mucorineae</taxon>
        <taxon>Mucoraceae</taxon>
        <taxon>Mucor</taxon>
    </lineage>
</organism>
<accession>A0ABP9YQ51</accession>
<reference evidence="1 2" key="1">
    <citation type="submission" date="2024-04" db="EMBL/GenBank/DDBJ databases">
        <title>genome sequences of Mucor flavus KT1a and Helicostylum pulchrum KT1b strains isolated from the surface of a dry-aged beef.</title>
        <authorList>
            <person name="Toyotome T."/>
            <person name="Hosono M."/>
            <person name="Torimaru M."/>
            <person name="Fukuda K."/>
            <person name="Mikami N."/>
        </authorList>
    </citation>
    <scope>NUCLEOTIDE SEQUENCE [LARGE SCALE GENOMIC DNA]</scope>
    <source>
        <strain evidence="1 2">KT1a</strain>
    </source>
</reference>
<keyword evidence="2" id="KW-1185">Reference proteome</keyword>
<sequence>MHTSSNGTLLDECILLGGYGDWNIEYFLDSYFLLSEVFEATSHSLCSKTVEALRALQEYESFNQNLKKKFLQKFFLYVNSKDSKLSFLLLYRDMERNKRGTNAEQTLDQEIGITCNEVVGSRLAESSRKRMLEDPDNINEHVVEVLRPKTNGKNYNMQSPSTVVTPNTSVIDNGNMSAILQKVDICFSSNKGCVSEETLNKYNVIKDEKKWVTLIINAWRSEILMEEAFAIEVMRYNAIQDLEHMHEDSEKNLVDATDILLSIISAWKNLFAFVYHDIQSQEKYFDELEDERLGLKNVSPEDVIGPLSNFNDLINK</sequence>
<comment type="caution">
    <text evidence="1">The sequence shown here is derived from an EMBL/GenBank/DDBJ whole genome shotgun (WGS) entry which is preliminary data.</text>
</comment>
<dbReference type="EMBL" id="BAABUK010000004">
    <property type="protein sequence ID" value="GAA5808992.1"/>
    <property type="molecule type" value="Genomic_DNA"/>
</dbReference>
<gene>
    <name evidence="1" type="ORF">MFLAVUS_002392</name>
</gene>
<evidence type="ECO:0000313" key="1">
    <source>
        <dbReference type="EMBL" id="GAA5808992.1"/>
    </source>
</evidence>
<evidence type="ECO:0000313" key="2">
    <source>
        <dbReference type="Proteomes" id="UP001473302"/>
    </source>
</evidence>
<protein>
    <submittedName>
        <fullName evidence="1">Uncharacterized protein</fullName>
    </submittedName>
</protein>
<proteinExistence type="predicted"/>
<name>A0ABP9YQ51_9FUNG</name>